<dbReference type="InterPro" id="IPR036388">
    <property type="entry name" value="WH-like_DNA-bd_sf"/>
</dbReference>
<dbReference type="SUPFAM" id="SSF46689">
    <property type="entry name" value="Homeodomain-like"/>
    <property type="match status" value="1"/>
</dbReference>
<reference evidence="2" key="1">
    <citation type="submission" date="2011-06" db="EMBL/GenBank/DDBJ databases">
        <title>The complete genome of plasmid 4 of Runella slithyformis DSM 19594.</title>
        <authorList>
            <consortium name="US DOE Joint Genome Institute (JGI-PGF)"/>
            <person name="Lucas S."/>
            <person name="Han J."/>
            <person name="Lapidus A."/>
            <person name="Bruce D."/>
            <person name="Goodwin L."/>
            <person name="Pitluck S."/>
            <person name="Peters L."/>
            <person name="Kyrpides N."/>
            <person name="Mavromatis K."/>
            <person name="Ivanova N."/>
            <person name="Ovchinnikova G."/>
            <person name="Zhang X."/>
            <person name="Misra M."/>
            <person name="Detter J.C."/>
            <person name="Tapia R."/>
            <person name="Han C."/>
            <person name="Land M."/>
            <person name="Hauser L."/>
            <person name="Markowitz V."/>
            <person name="Cheng J.-F."/>
            <person name="Hugenholtz P."/>
            <person name="Woyke T."/>
            <person name="Wu D."/>
            <person name="Tindall B."/>
            <person name="Faehrich R."/>
            <person name="Brambilla E."/>
            <person name="Klenk H.-P."/>
            <person name="Eisen J.A."/>
        </authorList>
    </citation>
    <scope>NUCLEOTIDE SEQUENCE [LARGE SCALE GENOMIC DNA]</scope>
    <source>
        <strain evidence="2">ATCC 29530 / DSM 19594 / LMG 11500 / NCIMB 11436 / LSU 4</strain>
        <plasmid evidence="2">pRUNSL04</plasmid>
    </source>
</reference>
<keyword evidence="2" id="KW-1185">Reference proteome</keyword>
<dbReference type="InterPro" id="IPR009057">
    <property type="entry name" value="Homeodomain-like_sf"/>
</dbReference>
<dbReference type="KEGG" id="rsi:Runsl_5795"/>
<dbReference type="Gene3D" id="1.10.10.10">
    <property type="entry name" value="Winged helix-like DNA-binding domain superfamily/Winged helix DNA-binding domain"/>
    <property type="match status" value="1"/>
</dbReference>
<sequence>MSRKEKHIELTETERLTLREGSKYHSKPEFRVKCQGLLLNHTGMGFKTIATHLGISHNTVGNWVKACETIGIAGLCRKNGQGRKLILSVSNTAHTDLLGKTVEAHRQNVKAIRADLIKEPATPMSTDTVKRF</sequence>
<organism evidence="1 2">
    <name type="scientific">Runella slithyformis (strain ATCC 29530 / DSM 19594 / LMG 11500 / NCIMB 11436 / LSU 4)</name>
    <dbReference type="NCBI Taxonomy" id="761193"/>
    <lineage>
        <taxon>Bacteria</taxon>
        <taxon>Pseudomonadati</taxon>
        <taxon>Bacteroidota</taxon>
        <taxon>Cytophagia</taxon>
        <taxon>Cytophagales</taxon>
        <taxon>Spirosomataceae</taxon>
        <taxon>Runella</taxon>
    </lineage>
</organism>
<evidence type="ECO:0000313" key="2">
    <source>
        <dbReference type="Proteomes" id="UP000000493"/>
    </source>
</evidence>
<dbReference type="AlphaFoldDB" id="A0A7U4E915"/>
<keyword evidence="1" id="KW-0614">Plasmid</keyword>
<accession>A0A7U4E915</accession>
<reference evidence="1 2" key="2">
    <citation type="journal article" date="2012" name="Stand. Genomic Sci.">
        <title>Complete genome sequence of the aquatic bacterium Runella slithyformis type strain (LSU 4(T)).</title>
        <authorList>
            <person name="Copeland A."/>
            <person name="Zhang X."/>
            <person name="Misra M."/>
            <person name="Lapidus A."/>
            <person name="Nolan M."/>
            <person name="Lucas S."/>
            <person name="Deshpande S."/>
            <person name="Cheng J.F."/>
            <person name="Tapia R."/>
            <person name="Goodwin L.A."/>
            <person name="Pitluck S."/>
            <person name="Liolios K."/>
            <person name="Pagani I."/>
            <person name="Ivanova N."/>
            <person name="Mikhailova N."/>
            <person name="Pati A."/>
            <person name="Chen A."/>
            <person name="Palaniappan K."/>
            <person name="Land M."/>
            <person name="Hauser L."/>
            <person name="Pan C."/>
            <person name="Jeffries C.D."/>
            <person name="Detter J.C."/>
            <person name="Brambilla E.M."/>
            <person name="Rohde M."/>
            <person name="Djao O.D."/>
            <person name="Goker M."/>
            <person name="Sikorski J."/>
            <person name="Tindall B.J."/>
            <person name="Woyke T."/>
            <person name="Bristow J."/>
            <person name="Eisen J.A."/>
            <person name="Markowitz V."/>
            <person name="Hugenholtz P."/>
            <person name="Kyrpides N.C."/>
            <person name="Klenk H.P."/>
            <person name="Mavromatis K."/>
        </authorList>
    </citation>
    <scope>NUCLEOTIDE SEQUENCE [LARGE SCALE GENOMIC DNA]</scope>
    <source>
        <strain evidence="2">ATCC 29530 / DSM 19594 / LMG 11500 / NCIMB 11436 / LSU 4</strain>
    </source>
</reference>
<gene>
    <name evidence="1" type="ordered locus">Runsl_5795</name>
</gene>
<dbReference type="EMBL" id="CP002863">
    <property type="protein sequence ID" value="AEI52203.1"/>
    <property type="molecule type" value="Genomic_DNA"/>
</dbReference>
<proteinExistence type="predicted"/>
<dbReference type="RefSeq" id="WP_013931315.1">
    <property type="nucleotide sequence ID" value="NC_015705.1"/>
</dbReference>
<name>A0A7U4E915_RUNSL</name>
<geneLocation type="plasmid" evidence="1 2">
    <name>pRUNSL04</name>
</geneLocation>
<dbReference type="Pfam" id="PF13384">
    <property type="entry name" value="HTH_23"/>
    <property type="match status" value="1"/>
</dbReference>
<evidence type="ECO:0000313" key="1">
    <source>
        <dbReference type="EMBL" id="AEI52203.1"/>
    </source>
</evidence>
<protein>
    <submittedName>
        <fullName evidence="1">Uncharacterized protein</fullName>
    </submittedName>
</protein>
<dbReference type="Proteomes" id="UP000000493">
    <property type="component" value="Plasmid pRUNSL04"/>
</dbReference>